<dbReference type="GO" id="GO:0009015">
    <property type="term" value="F:N-succinylarginine dihydrolase activity"/>
    <property type="evidence" value="ECO:0007669"/>
    <property type="project" value="UniProtKB-UniRule"/>
</dbReference>
<feature type="active site" description="Nucleophile" evidence="3">
    <location>
        <position position="370"/>
    </location>
</feature>
<feature type="active site" evidence="3">
    <location>
        <position position="249"/>
    </location>
</feature>
<dbReference type="PANTHER" id="PTHR30420:SF2">
    <property type="entry name" value="N-SUCCINYLARGININE DIHYDROLASE"/>
    <property type="match status" value="1"/>
</dbReference>
<dbReference type="NCBIfam" id="NF009789">
    <property type="entry name" value="PRK13281.1"/>
    <property type="match status" value="1"/>
</dbReference>
<evidence type="ECO:0000313" key="6">
    <source>
        <dbReference type="Proteomes" id="UP001165678"/>
    </source>
</evidence>
<organism evidence="5 6">
    <name type="scientific">Larsenimonas rhizosphaerae</name>
    <dbReference type="NCBI Taxonomy" id="2944682"/>
    <lineage>
        <taxon>Bacteria</taxon>
        <taxon>Pseudomonadati</taxon>
        <taxon>Pseudomonadota</taxon>
        <taxon>Gammaproteobacteria</taxon>
        <taxon>Oceanospirillales</taxon>
        <taxon>Halomonadaceae</taxon>
        <taxon>Larsenimonas</taxon>
    </lineage>
</organism>
<comment type="caution">
    <text evidence="5">The sequence shown here is derived from an EMBL/GenBank/DDBJ whole genome shotgun (WGS) entry which is preliminary data.</text>
</comment>
<comment type="similarity">
    <text evidence="3">Belongs to the succinylarginine dihydrolase family.</text>
</comment>
<evidence type="ECO:0000256" key="2">
    <source>
        <dbReference type="ARBA" id="ARBA00022801"/>
    </source>
</evidence>
<comment type="function">
    <text evidence="3">Catalyzes the hydrolysis of N(2)-succinylarginine into N(2)-succinylornithine, ammonia and CO(2).</text>
</comment>
<dbReference type="InterPro" id="IPR037031">
    <property type="entry name" value="AstB_sf"/>
</dbReference>
<keyword evidence="1 3" id="KW-0056">Arginine metabolism</keyword>
<protein>
    <recommendedName>
        <fullName evidence="3 4">N-succinylarginine dihydrolase</fullName>
        <ecNumber evidence="3 4">3.5.3.23</ecNumber>
    </recommendedName>
</protein>
<feature type="binding site" evidence="3">
    <location>
        <position position="213"/>
    </location>
    <ligand>
        <name>substrate</name>
    </ligand>
</feature>
<comment type="pathway">
    <text evidence="3">Amino-acid degradation; L-arginine degradation via AST pathway; L-glutamate and succinate from L-arginine: step 2/5.</text>
</comment>
<comment type="catalytic activity">
    <reaction evidence="3">
        <text>N(2)-succinyl-L-arginine + 2 H2O + 2 H(+) = N(2)-succinyl-L-ornithine + 2 NH4(+) + CO2</text>
        <dbReference type="Rhea" id="RHEA:19533"/>
        <dbReference type="ChEBI" id="CHEBI:15377"/>
        <dbReference type="ChEBI" id="CHEBI:15378"/>
        <dbReference type="ChEBI" id="CHEBI:16526"/>
        <dbReference type="ChEBI" id="CHEBI:28938"/>
        <dbReference type="ChEBI" id="CHEBI:58241"/>
        <dbReference type="ChEBI" id="CHEBI:58514"/>
        <dbReference type="EC" id="3.5.3.23"/>
    </reaction>
</comment>
<evidence type="ECO:0000256" key="4">
    <source>
        <dbReference type="NCBIfam" id="TIGR03241"/>
    </source>
</evidence>
<feature type="binding site" evidence="3">
    <location>
        <position position="251"/>
    </location>
    <ligand>
        <name>substrate</name>
    </ligand>
</feature>
<keyword evidence="6" id="KW-1185">Reference proteome</keyword>
<feature type="binding site" evidence="3">
    <location>
        <begin position="18"/>
        <end position="27"/>
    </location>
    <ligand>
        <name>substrate</name>
    </ligand>
</feature>
<dbReference type="Gene3D" id="3.75.10.20">
    <property type="entry name" value="Succinylarginine dihydrolase"/>
    <property type="match status" value="1"/>
</dbReference>
<evidence type="ECO:0000256" key="3">
    <source>
        <dbReference type="HAMAP-Rule" id="MF_01172"/>
    </source>
</evidence>
<dbReference type="Pfam" id="PF04996">
    <property type="entry name" value="AstB"/>
    <property type="match status" value="1"/>
</dbReference>
<dbReference type="AlphaFoldDB" id="A0AA41ZMG6"/>
<dbReference type="PANTHER" id="PTHR30420">
    <property type="entry name" value="N-SUCCINYLARGININE DIHYDROLASE"/>
    <property type="match status" value="1"/>
</dbReference>
<gene>
    <name evidence="3 5" type="primary">astB</name>
    <name evidence="5" type="ORF">OQ287_04995</name>
</gene>
<dbReference type="GO" id="GO:0019545">
    <property type="term" value="P:L-arginine catabolic process to succinate"/>
    <property type="evidence" value="ECO:0007669"/>
    <property type="project" value="UniProtKB-UniRule"/>
</dbReference>
<proteinExistence type="inferred from homology"/>
<feature type="active site" evidence="3">
    <location>
        <position position="173"/>
    </location>
</feature>
<reference evidence="5" key="1">
    <citation type="submission" date="2022-11" db="EMBL/GenBank/DDBJ databases">
        <title>Larsenimonas rhizosphaerae sp. nov., isolated from a tidal mudflat.</title>
        <authorList>
            <person name="Lee S.D."/>
            <person name="Kim I.S."/>
        </authorList>
    </citation>
    <scope>NUCLEOTIDE SEQUENCE</scope>
    <source>
        <strain evidence="5">GH2-1</strain>
    </source>
</reference>
<feature type="binding site" evidence="3">
    <location>
        <begin position="136"/>
        <end position="137"/>
    </location>
    <ligand>
        <name>substrate</name>
    </ligand>
</feature>
<dbReference type="GO" id="GO:0019544">
    <property type="term" value="P:L-arginine catabolic process to L-glutamate"/>
    <property type="evidence" value="ECO:0007669"/>
    <property type="project" value="UniProtKB-UniRule"/>
</dbReference>
<evidence type="ECO:0000313" key="5">
    <source>
        <dbReference type="EMBL" id="MCX2523590.1"/>
    </source>
</evidence>
<dbReference type="EC" id="3.5.3.23" evidence="3 4"/>
<keyword evidence="2 3" id="KW-0378">Hydrolase</keyword>
<accession>A0AA41ZMG6</accession>
<sequence length="447" mass="48660">MSTEVNFDGLVGPTHHYGALAEGNIASQSHGLTASNPREAALQGLAKMRALVDMGYHQGIIAPQERPHVATLRRLGFTGTDARVLETAAQTAPALLSQVSSSASMWVANAATVTPGADTMDGRVHFTPANMATSFHRSIEHPATERLLKAMFADEDYFAHHPALPAVAALGDEGAANHTRLCHTHGEPGIGFFVYGQYGLDRTRPAPRRYPARQTREASQAIARQHGIKEERTVFAQQHPDAIDAGVFHNDVIAVGSRQTLFYHQQAFIDTDRVIDDLNRAMAQVGTSLVPIEVPTSAVSLEDAVATYLFNSQLLDIPEGGQRLVVPSECMEVPSVKTWLDNLVASDSPINDVRVFNLGQSMQNGGGPACLRLRVVLNNLQRQAVTPGVMMTPDRLDQLEDWVRRHYRDHLVAADLADPALLSESRYALDELTGLLQLGNVYGFQRG</sequence>
<dbReference type="Proteomes" id="UP001165678">
    <property type="component" value="Unassembled WGS sequence"/>
</dbReference>
<dbReference type="HAMAP" id="MF_01172">
    <property type="entry name" value="AstB"/>
    <property type="match status" value="1"/>
</dbReference>
<feature type="binding site" evidence="3">
    <location>
        <position position="364"/>
    </location>
    <ligand>
        <name>substrate</name>
    </ligand>
</feature>
<dbReference type="EMBL" id="JAPIVE010000001">
    <property type="protein sequence ID" value="MCX2523590.1"/>
    <property type="molecule type" value="Genomic_DNA"/>
</dbReference>
<dbReference type="NCBIfam" id="TIGR03241">
    <property type="entry name" value="arg_catab_astB"/>
    <property type="match status" value="1"/>
</dbReference>
<comment type="subunit">
    <text evidence="3">Homodimer.</text>
</comment>
<name>A0AA41ZMG6_9GAMM</name>
<feature type="binding site" evidence="3">
    <location>
        <position position="109"/>
    </location>
    <ligand>
        <name>substrate</name>
    </ligand>
</feature>
<evidence type="ECO:0000256" key="1">
    <source>
        <dbReference type="ARBA" id="ARBA00022503"/>
    </source>
</evidence>
<dbReference type="RefSeq" id="WP_265895743.1">
    <property type="nucleotide sequence ID" value="NZ_JAPIVE010000001.1"/>
</dbReference>
<dbReference type="SUPFAM" id="SSF55909">
    <property type="entry name" value="Pentein"/>
    <property type="match status" value="1"/>
</dbReference>
<dbReference type="InterPro" id="IPR007079">
    <property type="entry name" value="SuccinylArg_d-Hdrlase_AstB"/>
</dbReference>